<dbReference type="OMA" id="QSEKIAF"/>
<dbReference type="GO" id="GO:0007052">
    <property type="term" value="P:mitotic spindle organization"/>
    <property type="evidence" value="ECO:0007669"/>
    <property type="project" value="TreeGrafter"/>
</dbReference>
<name>I3EKM5_NEMP3</name>
<dbReference type="InterPro" id="IPR036961">
    <property type="entry name" value="Kinesin_motor_dom_sf"/>
</dbReference>
<dbReference type="InParanoid" id="I3EKM5"/>
<dbReference type="PROSITE" id="PS50067">
    <property type="entry name" value="KINESIN_MOTOR_2"/>
    <property type="match status" value="1"/>
</dbReference>
<dbReference type="CDD" id="cd00106">
    <property type="entry name" value="KISc"/>
    <property type="match status" value="1"/>
</dbReference>
<dbReference type="VEuPathDB" id="MicrosporidiaDB:NEQG_00542"/>
<dbReference type="EMBL" id="GL870876">
    <property type="protein sequence ID" value="EIJ89772.1"/>
    <property type="molecule type" value="Genomic_DNA"/>
</dbReference>
<feature type="binding site" evidence="1">
    <location>
        <begin position="80"/>
        <end position="87"/>
    </location>
    <ligand>
        <name>ATP</name>
        <dbReference type="ChEBI" id="CHEBI:30616"/>
    </ligand>
</feature>
<evidence type="ECO:0000313" key="4">
    <source>
        <dbReference type="EMBL" id="EIJ89772.1"/>
    </source>
</evidence>
<gene>
    <name evidence="4" type="ORF">NEQG_00542</name>
</gene>
<dbReference type="GO" id="GO:0007018">
    <property type="term" value="P:microtubule-based movement"/>
    <property type="evidence" value="ECO:0007669"/>
    <property type="project" value="InterPro"/>
</dbReference>
<dbReference type="PANTHER" id="PTHR47969:SF9">
    <property type="entry name" value="KINESIN-LIKE PROTEIN"/>
    <property type="match status" value="1"/>
</dbReference>
<dbReference type="GO" id="GO:0051231">
    <property type="term" value="P:spindle elongation"/>
    <property type="evidence" value="ECO:0007669"/>
    <property type="project" value="TreeGrafter"/>
</dbReference>
<evidence type="ECO:0000259" key="3">
    <source>
        <dbReference type="PROSITE" id="PS50067"/>
    </source>
</evidence>
<accession>I3EKM5</accession>
<keyword evidence="1" id="KW-0547">Nucleotide-binding</keyword>
<evidence type="ECO:0000313" key="5">
    <source>
        <dbReference type="Proteomes" id="UP000002872"/>
    </source>
</evidence>
<evidence type="ECO:0000256" key="2">
    <source>
        <dbReference type="SAM" id="MobiDB-lite"/>
    </source>
</evidence>
<feature type="compositionally biased region" description="Basic and acidic residues" evidence="2">
    <location>
        <begin position="371"/>
        <end position="387"/>
    </location>
</feature>
<dbReference type="InterPro" id="IPR027417">
    <property type="entry name" value="P-loop_NTPase"/>
</dbReference>
<dbReference type="FunCoup" id="I3EKM5">
    <property type="interactions" value="58"/>
</dbReference>
<feature type="domain" description="Kinesin motor" evidence="3">
    <location>
        <begin position="7"/>
        <end position="314"/>
    </location>
</feature>
<dbReference type="SUPFAM" id="SSF52540">
    <property type="entry name" value="P-loop containing nucleoside triphosphate hydrolases"/>
    <property type="match status" value="1"/>
</dbReference>
<sequence length="475" mass="53223">MGVESTSIKSILRVRPPHKDKRLRVKDRAVYVDKNDQEELSFLFDAAYKSNSTQEDIYHDIEAYLDNIARGINTSILAYGATGSGKTYTMCGSSENPGIIPRIAADLFGRYTETLSVLFKVQIEMSYIEIYNEKVYDLLAEEPVSLPVREDSHGKVVIQGVLEEKVRNKNDFESLFKKGGQRRKQRKTLLNTESSRSHAIVTLFVTLSTESTMVRTKINLVDLAGSENNKRTGNEGMSMVESASINRSLFVLNKVIESLGKGNARIPYRDSKLTRILQDSLGGLSDCALIVNIQGDSSAETVSTLAFSGKSRKVKLKPQSEKIAFNKWTSIVKEKTLSQSRLPTRGYSGDGTFPGGKRIKGSMPLGFNRSYENHDSNNNTERREEKKTSKKSTLSHNKNEPKEKKRTAKHCKKQSIEIVLEIVNSGDFLRIKSLPMIGDQRAEKIIKYAQKKPITDINELLLAGITKKILANLVF</sequence>
<dbReference type="GO" id="GO:0008017">
    <property type="term" value="F:microtubule binding"/>
    <property type="evidence" value="ECO:0007669"/>
    <property type="project" value="InterPro"/>
</dbReference>
<keyword evidence="1" id="KW-0067">ATP-binding</keyword>
<organism evidence="4 5">
    <name type="scientific">Nematocida parisii (strain ERTm3)</name>
    <name type="common">Nematode killer fungus</name>
    <dbReference type="NCBI Taxonomy" id="935791"/>
    <lineage>
        <taxon>Eukaryota</taxon>
        <taxon>Fungi</taxon>
        <taxon>Fungi incertae sedis</taxon>
        <taxon>Microsporidia</taxon>
        <taxon>Nematocida</taxon>
    </lineage>
</organism>
<dbReference type="AlphaFoldDB" id="I3EKM5"/>
<keyword evidence="1" id="KW-0505">Motor protein</keyword>
<dbReference type="PANTHER" id="PTHR47969">
    <property type="entry name" value="CHROMOSOME-ASSOCIATED KINESIN KIF4A-RELATED"/>
    <property type="match status" value="1"/>
</dbReference>
<dbReference type="SMART" id="SM00129">
    <property type="entry name" value="KISc"/>
    <property type="match status" value="1"/>
</dbReference>
<comment type="similarity">
    <text evidence="1">Belongs to the TRAFAC class myosin-kinesin ATPase superfamily. Kinesin family.</text>
</comment>
<dbReference type="HOGENOM" id="CLU_001485_27_3_1"/>
<dbReference type="GO" id="GO:0003777">
    <property type="term" value="F:microtubule motor activity"/>
    <property type="evidence" value="ECO:0007669"/>
    <property type="project" value="InterPro"/>
</dbReference>
<dbReference type="InterPro" id="IPR027640">
    <property type="entry name" value="Kinesin-like_fam"/>
</dbReference>
<dbReference type="Gene3D" id="3.40.850.10">
    <property type="entry name" value="Kinesin motor domain"/>
    <property type="match status" value="1"/>
</dbReference>
<dbReference type="GO" id="GO:0005524">
    <property type="term" value="F:ATP binding"/>
    <property type="evidence" value="ECO:0007669"/>
    <property type="project" value="UniProtKB-UniRule"/>
</dbReference>
<protein>
    <recommendedName>
        <fullName evidence="3">Kinesin motor domain-containing protein</fullName>
    </recommendedName>
</protein>
<dbReference type="Proteomes" id="UP000002872">
    <property type="component" value="Unassembled WGS sequence"/>
</dbReference>
<dbReference type="STRING" id="935791.I3EKM5"/>
<dbReference type="InterPro" id="IPR001752">
    <property type="entry name" value="Kinesin_motor_dom"/>
</dbReference>
<keyword evidence="5" id="KW-1185">Reference proteome</keyword>
<proteinExistence type="inferred from homology"/>
<evidence type="ECO:0000256" key="1">
    <source>
        <dbReference type="PROSITE-ProRule" id="PRU00283"/>
    </source>
</evidence>
<feature type="region of interest" description="Disordered" evidence="2">
    <location>
        <begin position="339"/>
        <end position="409"/>
    </location>
</feature>
<dbReference type="Pfam" id="PF00225">
    <property type="entry name" value="Kinesin"/>
    <property type="match status" value="1"/>
</dbReference>
<dbReference type="PRINTS" id="PR00380">
    <property type="entry name" value="KINESINHEAVY"/>
</dbReference>
<dbReference type="OrthoDB" id="3176171at2759"/>
<reference evidence="4" key="1">
    <citation type="submission" date="2011-01" db="EMBL/GenBank/DDBJ databases">
        <title>The Genome Sequence of Nematocida parisii strain ERTm3.</title>
        <authorList>
            <consortium name="The Broad Institute Genome Sequencing Platform"/>
            <consortium name="The Broad Institute Genome Sequencing Center for Infectious Disease"/>
            <person name="Cuomo C."/>
            <person name="Troemel E."/>
            <person name="Young S.K."/>
            <person name="Zeng Q."/>
            <person name="Gargeya S."/>
            <person name="Fitzgerald M."/>
            <person name="Haas B."/>
            <person name="Abouelleil A."/>
            <person name="Alvarado L."/>
            <person name="Arachchi H.M."/>
            <person name="Berlin A."/>
            <person name="Chapman S.B."/>
            <person name="Gearin G."/>
            <person name="Goldberg J."/>
            <person name="Griggs A."/>
            <person name="Gujja S."/>
            <person name="Hansen M."/>
            <person name="Heiman D."/>
            <person name="Howarth C."/>
            <person name="Larimer J."/>
            <person name="Lui A."/>
            <person name="MacDonald P.J.P."/>
            <person name="McCowen C."/>
            <person name="Montmayeur A."/>
            <person name="Murphy C."/>
            <person name="Neiman D."/>
            <person name="Pearson M."/>
            <person name="Priest M."/>
            <person name="Roberts A."/>
            <person name="Saif S."/>
            <person name="Shea T."/>
            <person name="Sisk P."/>
            <person name="Stolte C."/>
            <person name="Sykes S."/>
            <person name="Wortman J."/>
            <person name="Nusbaum C."/>
            <person name="Birren B."/>
        </authorList>
    </citation>
    <scope>NUCLEOTIDE SEQUENCE</scope>
    <source>
        <strain evidence="4">ERTm3</strain>
    </source>
</reference>
<dbReference type="GO" id="GO:0005875">
    <property type="term" value="C:microtubule associated complex"/>
    <property type="evidence" value="ECO:0007669"/>
    <property type="project" value="TreeGrafter"/>
</dbReference>